<accession>A0ABU2MSF9</accession>
<dbReference type="InterPro" id="IPR036291">
    <property type="entry name" value="NAD(P)-bd_dom_sf"/>
</dbReference>
<gene>
    <name evidence="2" type="ORF">RM590_18405</name>
</gene>
<dbReference type="EMBL" id="JAVREL010000010">
    <property type="protein sequence ID" value="MDT0344569.1"/>
    <property type="molecule type" value="Genomic_DNA"/>
</dbReference>
<name>A0ABU2MSF9_9ACTN</name>
<evidence type="ECO:0000313" key="3">
    <source>
        <dbReference type="Proteomes" id="UP001183246"/>
    </source>
</evidence>
<protein>
    <submittedName>
        <fullName evidence="2">NAD(P)H-binding protein</fullName>
    </submittedName>
</protein>
<sequence>MILVTGATGGVGRPLVELLHAGGTGVRAVTRNAAAAGLPAGVEVVEADLNQPTAIADELTGVSSLFLNPEAVGDSARDLLKLAREAGVRRVVLLSGIAVDPPTLAIEEAVAESGLERVILRPGMFATGTLALWAGQIRAGDTVAGPYARSQQAPIDPRDLAAVAAQALLTDELVKREPKLTGPESLTHAEMVGVIGTALERPLRYEEVPPEAAKRGMAGLGIPEPVIDAYLALLRETVDRPALVTDEVERILGRPATPYAAWVRDHLDAFRGTDS</sequence>
<dbReference type="Gene3D" id="3.40.50.720">
    <property type="entry name" value="NAD(P)-binding Rossmann-like Domain"/>
    <property type="match status" value="1"/>
</dbReference>
<proteinExistence type="predicted"/>
<dbReference type="Proteomes" id="UP001183246">
    <property type="component" value="Unassembled WGS sequence"/>
</dbReference>
<dbReference type="Pfam" id="PF13460">
    <property type="entry name" value="NAD_binding_10"/>
    <property type="match status" value="1"/>
</dbReference>
<evidence type="ECO:0000259" key="1">
    <source>
        <dbReference type="Pfam" id="PF13460"/>
    </source>
</evidence>
<dbReference type="Gene3D" id="3.90.25.10">
    <property type="entry name" value="UDP-galactose 4-epimerase, domain 1"/>
    <property type="match status" value="1"/>
</dbReference>
<dbReference type="InterPro" id="IPR016040">
    <property type="entry name" value="NAD(P)-bd_dom"/>
</dbReference>
<dbReference type="PANTHER" id="PTHR43162:SF1">
    <property type="entry name" value="PRESTALK A DIFFERENTIATION PROTEIN A"/>
    <property type="match status" value="1"/>
</dbReference>
<dbReference type="RefSeq" id="WP_311705701.1">
    <property type="nucleotide sequence ID" value="NZ_JAVREL010000010.1"/>
</dbReference>
<organism evidence="2 3">
    <name type="scientific">Streptomyces litchfieldiae</name>
    <dbReference type="NCBI Taxonomy" id="3075543"/>
    <lineage>
        <taxon>Bacteria</taxon>
        <taxon>Bacillati</taxon>
        <taxon>Actinomycetota</taxon>
        <taxon>Actinomycetes</taxon>
        <taxon>Kitasatosporales</taxon>
        <taxon>Streptomycetaceae</taxon>
        <taxon>Streptomyces</taxon>
    </lineage>
</organism>
<comment type="caution">
    <text evidence="2">The sequence shown here is derived from an EMBL/GenBank/DDBJ whole genome shotgun (WGS) entry which is preliminary data.</text>
</comment>
<reference evidence="3" key="1">
    <citation type="submission" date="2023-07" db="EMBL/GenBank/DDBJ databases">
        <title>30 novel species of actinomycetes from the DSMZ collection.</title>
        <authorList>
            <person name="Nouioui I."/>
        </authorList>
    </citation>
    <scope>NUCLEOTIDE SEQUENCE [LARGE SCALE GENOMIC DNA]</scope>
    <source>
        <strain evidence="3">DSM 44938</strain>
    </source>
</reference>
<dbReference type="PANTHER" id="PTHR43162">
    <property type="match status" value="1"/>
</dbReference>
<keyword evidence="3" id="KW-1185">Reference proteome</keyword>
<feature type="domain" description="NAD(P)-binding" evidence="1">
    <location>
        <begin position="6"/>
        <end position="168"/>
    </location>
</feature>
<dbReference type="InterPro" id="IPR051604">
    <property type="entry name" value="Ergot_Alk_Oxidoreductase"/>
</dbReference>
<dbReference type="SUPFAM" id="SSF51735">
    <property type="entry name" value="NAD(P)-binding Rossmann-fold domains"/>
    <property type="match status" value="1"/>
</dbReference>
<evidence type="ECO:0000313" key="2">
    <source>
        <dbReference type="EMBL" id="MDT0344569.1"/>
    </source>
</evidence>